<dbReference type="Proteomes" id="UP000001977">
    <property type="component" value="Chromosome"/>
</dbReference>
<gene>
    <name evidence="5" type="ordered locus">BAV1023</name>
</gene>
<evidence type="ECO:0000256" key="3">
    <source>
        <dbReference type="ARBA" id="ARBA00022490"/>
    </source>
</evidence>
<name>Q2KV70_BORA1</name>
<dbReference type="EMBL" id="AM167904">
    <property type="protein sequence ID" value="CAJ48632.1"/>
    <property type="molecule type" value="Genomic_DNA"/>
</dbReference>
<dbReference type="InterPro" id="IPR036061">
    <property type="entry name" value="CheW-like_dom_sf"/>
</dbReference>
<keyword evidence="6" id="KW-1185">Reference proteome</keyword>
<evidence type="ECO:0000313" key="5">
    <source>
        <dbReference type="EMBL" id="CAJ48632.1"/>
    </source>
</evidence>
<dbReference type="InterPro" id="IPR039315">
    <property type="entry name" value="CheW"/>
</dbReference>
<comment type="subcellular location">
    <subcellularLocation>
        <location evidence="1">Cytoplasm</location>
    </subcellularLocation>
</comment>
<feature type="domain" description="CheW-like" evidence="4">
    <location>
        <begin position="62"/>
        <end position="203"/>
    </location>
</feature>
<dbReference type="AlphaFoldDB" id="Q2KV70"/>
<dbReference type="SMART" id="SM00260">
    <property type="entry name" value="CheW"/>
    <property type="match status" value="1"/>
</dbReference>
<dbReference type="InterPro" id="IPR002545">
    <property type="entry name" value="CheW-lke_dom"/>
</dbReference>
<evidence type="ECO:0000256" key="1">
    <source>
        <dbReference type="ARBA" id="ARBA00004496"/>
    </source>
</evidence>
<dbReference type="HOGENOM" id="CLU_108791_0_0_4"/>
<accession>Q2KV70</accession>
<sequence length="206" mass="22311">MKRLNDCWNRIGVQGDHRCERLPEVIHCRNCDVYAAAARTVLDSLPPQESAPAPLRAASRASLALLVFRVGPEWLALPSRSLEEVAAMRPIQRLPHQRDPAVLGLTNIRGTLTPCLSLAQVLGLTVPARACVPRMLIFGKGARRVVLPVDEVGGIHGVDGAALEPIPLTVQYAPARFSRGMAYCASRLVGVLDEDILMNALEQSLA</sequence>
<dbReference type="GO" id="GO:0006935">
    <property type="term" value="P:chemotaxis"/>
    <property type="evidence" value="ECO:0007669"/>
    <property type="project" value="InterPro"/>
</dbReference>
<dbReference type="Gene3D" id="2.30.30.40">
    <property type="entry name" value="SH3 Domains"/>
    <property type="match status" value="1"/>
</dbReference>
<evidence type="ECO:0000256" key="2">
    <source>
        <dbReference type="ARBA" id="ARBA00021483"/>
    </source>
</evidence>
<dbReference type="KEGG" id="bav:BAV1023"/>
<dbReference type="eggNOG" id="COG0835">
    <property type="taxonomic scope" value="Bacteria"/>
</dbReference>
<dbReference type="PROSITE" id="PS50851">
    <property type="entry name" value="CHEW"/>
    <property type="match status" value="1"/>
</dbReference>
<dbReference type="GO" id="GO:0007165">
    <property type="term" value="P:signal transduction"/>
    <property type="evidence" value="ECO:0007669"/>
    <property type="project" value="InterPro"/>
</dbReference>
<dbReference type="Pfam" id="PF01584">
    <property type="entry name" value="CheW"/>
    <property type="match status" value="1"/>
</dbReference>
<organism evidence="5 6">
    <name type="scientific">Bordetella avium (strain 197N)</name>
    <dbReference type="NCBI Taxonomy" id="360910"/>
    <lineage>
        <taxon>Bacteria</taxon>
        <taxon>Pseudomonadati</taxon>
        <taxon>Pseudomonadota</taxon>
        <taxon>Betaproteobacteria</taxon>
        <taxon>Burkholderiales</taxon>
        <taxon>Alcaligenaceae</taxon>
        <taxon>Bordetella</taxon>
    </lineage>
</organism>
<dbReference type="PANTHER" id="PTHR22617">
    <property type="entry name" value="CHEMOTAXIS SENSOR HISTIDINE KINASE-RELATED"/>
    <property type="match status" value="1"/>
</dbReference>
<dbReference type="Gene3D" id="2.40.50.180">
    <property type="entry name" value="CheA-289, Domain 4"/>
    <property type="match status" value="1"/>
</dbReference>
<dbReference type="PANTHER" id="PTHR22617:SF45">
    <property type="entry name" value="CHEMOTAXIS PROTEIN CHEW"/>
    <property type="match status" value="1"/>
</dbReference>
<dbReference type="SUPFAM" id="SSF50341">
    <property type="entry name" value="CheW-like"/>
    <property type="match status" value="1"/>
</dbReference>
<protein>
    <recommendedName>
        <fullName evidence="2">Chemotaxis protein CheW</fullName>
    </recommendedName>
</protein>
<evidence type="ECO:0000259" key="4">
    <source>
        <dbReference type="PROSITE" id="PS50851"/>
    </source>
</evidence>
<evidence type="ECO:0000313" key="6">
    <source>
        <dbReference type="Proteomes" id="UP000001977"/>
    </source>
</evidence>
<dbReference type="STRING" id="360910.BAV1023"/>
<reference evidence="5 6" key="1">
    <citation type="journal article" date="2006" name="J. Bacteriol.">
        <title>Comparison of the genome sequence of the poultry pathogen Bordetella avium with those of B. bronchiseptica, B. pertussis, and B. parapertussis reveals extensive diversity in surface structures associated with host interaction.</title>
        <authorList>
            <person name="Sebaihia M."/>
            <person name="Preston A."/>
            <person name="Maskell D.J."/>
            <person name="Kuzmiak H."/>
            <person name="Connell T.D."/>
            <person name="King N.D."/>
            <person name="Orndorff P.E."/>
            <person name="Miyamoto D.M."/>
            <person name="Thomson N.R."/>
            <person name="Harris D."/>
            <person name="Goble A."/>
            <person name="Lord A."/>
            <person name="Murphy L."/>
            <person name="Quail M.A."/>
            <person name="Rutter S."/>
            <person name="Squares R."/>
            <person name="Squares S."/>
            <person name="Woodward J."/>
            <person name="Parkhill J."/>
            <person name="Temple L.M."/>
        </authorList>
    </citation>
    <scope>NUCLEOTIDE SEQUENCE [LARGE SCALE GENOMIC DNA]</scope>
    <source>
        <strain evidence="5 6">197N</strain>
    </source>
</reference>
<dbReference type="GO" id="GO:0005829">
    <property type="term" value="C:cytosol"/>
    <property type="evidence" value="ECO:0007669"/>
    <property type="project" value="TreeGrafter"/>
</dbReference>
<proteinExistence type="predicted"/>
<keyword evidence="3" id="KW-0963">Cytoplasm</keyword>